<evidence type="ECO:0000256" key="1">
    <source>
        <dbReference type="ARBA" id="ARBA00022527"/>
    </source>
</evidence>
<dbReference type="Proteomes" id="UP000243217">
    <property type="component" value="Unassembled WGS sequence"/>
</dbReference>
<feature type="repeat" description="TPR" evidence="6">
    <location>
        <begin position="799"/>
        <end position="832"/>
    </location>
</feature>
<dbReference type="PROSITE" id="PS00107">
    <property type="entry name" value="PROTEIN_KINASE_ATP"/>
    <property type="match status" value="1"/>
</dbReference>
<dbReference type="Gene3D" id="1.10.510.10">
    <property type="entry name" value="Transferase(Phosphotransferase) domain 1"/>
    <property type="match status" value="1"/>
</dbReference>
<feature type="domain" description="Protein kinase" evidence="9">
    <location>
        <begin position="270"/>
        <end position="531"/>
    </location>
</feature>
<dbReference type="SUPFAM" id="SSF52058">
    <property type="entry name" value="L domain-like"/>
    <property type="match status" value="1"/>
</dbReference>
<reference evidence="10 11" key="1">
    <citation type="journal article" date="2014" name="Genome Biol. Evol.">
        <title>The secreted proteins of Achlya hypogyna and Thraustotheca clavata identify the ancestral oomycete secretome and reveal gene acquisitions by horizontal gene transfer.</title>
        <authorList>
            <person name="Misner I."/>
            <person name="Blouin N."/>
            <person name="Leonard G."/>
            <person name="Richards T.A."/>
            <person name="Lane C.E."/>
        </authorList>
    </citation>
    <scope>NUCLEOTIDE SEQUENCE [LARGE SCALE GENOMIC DNA]</scope>
    <source>
        <strain evidence="10 11">ATCC 34112</strain>
    </source>
</reference>
<feature type="repeat" description="TPR" evidence="6">
    <location>
        <begin position="765"/>
        <end position="798"/>
    </location>
</feature>
<sequence length="1217" mass="137639">MIEIRYLSNCDIEKLPLVWPSSLKTLDMTNDNLTTIPKYLPANLKSLNFNENDLSNNSSSLTYLPPSLARLSLQYCQLQELKNLDWRAMQYLFLGFNPELTTINNVRLNSTNLKTFWCESCNLSSFLMDADTFDALDSLSPLSIQHDTFDLVTQDNLYGFGLNNSIVDSSEAECDLHRAKRTKLWAKHYSVTNSSYFVCVLPRIDVQYSNLWSVIGIAVTSSALVALIILFLCLWRRSRRLEQESRDAPEELNELNMADLAMVKLDEKGLELQEVIGTGAFADVWLGKYKGQPVAVKILIPGKITIAATQSFIDEIKLLSTFDSKYIVKCYGAMWSRPSDLKCVMEYMPLGDLRDYLARTNEATLPWAIKVSYMEQIVQGLIYLHSFPIVHRDLKSRNIILDESGGAKLTDFGIAKEEEDTMTMGVGTFRWMAPEVLNGTDYSVAADIFSFELSTHHIPYKDLTHPTTGQPLSDTAIICRVVEGNLLPSFTPSCPLWIRDLALSCLAYNPSHRPTAIELYNTIQSQAYSALQAQYIIRRLYGLWKVHNASGIVQGYQILVDIYHKMQGKAQCFTRQLKKSLVRLIGCTLNSFNIINHATLHYLAIVLLRELIAYHNDVREYAKAIDVISGVRRVLDGTSTLTTYYKLLVQIDVILSTTLEHGSMELTGNSIVPAFDIYAIASKSANELFSLQLSKQTNENNEEDIAPKGLIPLPANSRNITIYNWKPKLRFAFQCLECDSKVHTYEAIKIFRAIVALRPTDCDVANVLLNLGAVLMVEGDLDESIKCFESSLKLNPQPWKTWYNLGIALLRQGRLLEGKYNLQKALELNPSHASSMEIVKEINSALTIAAMENVASSADRQAFANELSLVIKSMRAHQTSSVVPDQSELVRYQAAENYAEEASSIAVPVTQALSHGWDKVIAALLHRLYVFATLRRKVVMELFQQACDPVHQELISLESIKDIVISITGKSLTIDETHEMVTLFPQRVVIYALLHPNTETLEVLVDIKRYGASYSNLTYQHNFEHRVSRWSVWRDLPMKRWLNSIPSLKVNATTINDVLVDMGLFSVLHLARLQPKLKPLDFKALNLSERGTLIYELFELRKAIESTAGTMIQDKIRMLVAKAHKRQRLELQQCAKEDRNAHDRTLSRALESALRRQESIWAVTHVLDSILDDAFIVVFAIPPLPSILPCIPIRTELRQRLNLAAASIQQLHRHPQP</sequence>
<evidence type="ECO:0000256" key="6">
    <source>
        <dbReference type="PROSITE-ProRule" id="PRU00339"/>
    </source>
</evidence>
<evidence type="ECO:0000256" key="3">
    <source>
        <dbReference type="ARBA" id="ARBA00022741"/>
    </source>
</evidence>
<dbReference type="STRING" id="74557.A0A1V9ZW38"/>
<dbReference type="InterPro" id="IPR011990">
    <property type="entry name" value="TPR-like_helical_dom_sf"/>
</dbReference>
<dbReference type="SUPFAM" id="SSF48452">
    <property type="entry name" value="TPR-like"/>
    <property type="match status" value="1"/>
</dbReference>
<dbReference type="OrthoDB" id="167168at2759"/>
<dbReference type="PROSITE" id="PS50011">
    <property type="entry name" value="PROTEIN_KINASE_DOM"/>
    <property type="match status" value="1"/>
</dbReference>
<dbReference type="PANTHER" id="PTHR44329">
    <property type="entry name" value="SERINE/THREONINE-PROTEIN KINASE TNNI3K-RELATED"/>
    <property type="match status" value="1"/>
</dbReference>
<evidence type="ECO:0000256" key="2">
    <source>
        <dbReference type="ARBA" id="ARBA00022737"/>
    </source>
</evidence>
<dbReference type="InterPro" id="IPR019734">
    <property type="entry name" value="TPR_rpt"/>
</dbReference>
<proteinExistence type="predicted"/>
<evidence type="ECO:0000256" key="7">
    <source>
        <dbReference type="PROSITE-ProRule" id="PRU10141"/>
    </source>
</evidence>
<keyword evidence="4 6" id="KW-0802">TPR repeat</keyword>
<dbReference type="GO" id="GO:0004674">
    <property type="term" value="F:protein serine/threonine kinase activity"/>
    <property type="evidence" value="ECO:0007669"/>
    <property type="project" value="UniProtKB-KW"/>
</dbReference>
<organism evidence="10 11">
    <name type="scientific">Thraustotheca clavata</name>
    <dbReference type="NCBI Taxonomy" id="74557"/>
    <lineage>
        <taxon>Eukaryota</taxon>
        <taxon>Sar</taxon>
        <taxon>Stramenopiles</taxon>
        <taxon>Oomycota</taxon>
        <taxon>Saprolegniomycetes</taxon>
        <taxon>Saprolegniales</taxon>
        <taxon>Achlyaceae</taxon>
        <taxon>Thraustotheca</taxon>
    </lineage>
</organism>
<protein>
    <submittedName>
        <fullName evidence="10">Kinase</fullName>
    </submittedName>
</protein>
<dbReference type="SUPFAM" id="SSF56112">
    <property type="entry name" value="Protein kinase-like (PK-like)"/>
    <property type="match status" value="1"/>
</dbReference>
<dbReference type="AlphaFoldDB" id="A0A1V9ZW38"/>
<keyword evidence="8" id="KW-0812">Transmembrane</keyword>
<dbReference type="InterPro" id="IPR051681">
    <property type="entry name" value="Ser/Thr_Kinases-Pseudokinases"/>
</dbReference>
<dbReference type="PROSITE" id="PS50293">
    <property type="entry name" value="TPR_REGION"/>
    <property type="match status" value="1"/>
</dbReference>
<dbReference type="InterPro" id="IPR000719">
    <property type="entry name" value="Prot_kinase_dom"/>
</dbReference>
<accession>A0A1V9ZW38</accession>
<keyword evidence="8" id="KW-0472">Membrane</keyword>
<dbReference type="Pfam" id="PF00069">
    <property type="entry name" value="Pkinase"/>
    <property type="match status" value="1"/>
</dbReference>
<dbReference type="Gene3D" id="3.80.10.10">
    <property type="entry name" value="Ribonuclease Inhibitor"/>
    <property type="match status" value="1"/>
</dbReference>
<keyword evidence="2" id="KW-0677">Repeat</keyword>
<dbReference type="InterPro" id="IPR017441">
    <property type="entry name" value="Protein_kinase_ATP_BS"/>
</dbReference>
<evidence type="ECO:0000256" key="8">
    <source>
        <dbReference type="SAM" id="Phobius"/>
    </source>
</evidence>
<evidence type="ECO:0000256" key="5">
    <source>
        <dbReference type="ARBA" id="ARBA00022840"/>
    </source>
</evidence>
<dbReference type="Pfam" id="PF07719">
    <property type="entry name" value="TPR_2"/>
    <property type="match status" value="2"/>
</dbReference>
<evidence type="ECO:0000313" key="11">
    <source>
        <dbReference type="Proteomes" id="UP000243217"/>
    </source>
</evidence>
<keyword evidence="3 7" id="KW-0547">Nucleotide-binding</keyword>
<keyword evidence="1" id="KW-0723">Serine/threonine-protein kinase</keyword>
<comment type="caution">
    <text evidence="10">The sequence shown here is derived from an EMBL/GenBank/DDBJ whole genome shotgun (WGS) entry which is preliminary data.</text>
</comment>
<dbReference type="InterPro" id="IPR001245">
    <property type="entry name" value="Ser-Thr/Tyr_kinase_cat_dom"/>
</dbReference>
<dbReference type="Gene3D" id="1.25.40.10">
    <property type="entry name" value="Tetratricopeptide repeat domain"/>
    <property type="match status" value="1"/>
</dbReference>
<dbReference type="PROSITE" id="PS50005">
    <property type="entry name" value="TPR"/>
    <property type="match status" value="2"/>
</dbReference>
<dbReference type="PRINTS" id="PR00109">
    <property type="entry name" value="TYRKINASE"/>
</dbReference>
<dbReference type="InterPro" id="IPR013105">
    <property type="entry name" value="TPR_2"/>
</dbReference>
<evidence type="ECO:0000259" key="9">
    <source>
        <dbReference type="PROSITE" id="PS50011"/>
    </source>
</evidence>
<dbReference type="EMBL" id="JNBS01001176">
    <property type="protein sequence ID" value="OQS02236.1"/>
    <property type="molecule type" value="Genomic_DNA"/>
</dbReference>
<gene>
    <name evidence="10" type="ORF">THRCLA_05372</name>
</gene>
<keyword evidence="10" id="KW-0808">Transferase</keyword>
<keyword evidence="5 7" id="KW-0067">ATP-binding</keyword>
<keyword evidence="11" id="KW-1185">Reference proteome</keyword>
<feature type="binding site" evidence="7">
    <location>
        <position position="303"/>
    </location>
    <ligand>
        <name>ATP</name>
        <dbReference type="ChEBI" id="CHEBI:30616"/>
    </ligand>
</feature>
<dbReference type="InterPro" id="IPR008271">
    <property type="entry name" value="Ser/Thr_kinase_AS"/>
</dbReference>
<dbReference type="SMART" id="SM00220">
    <property type="entry name" value="S_TKc"/>
    <property type="match status" value="1"/>
</dbReference>
<dbReference type="InterPro" id="IPR011009">
    <property type="entry name" value="Kinase-like_dom_sf"/>
</dbReference>
<name>A0A1V9ZW38_9STRA</name>
<dbReference type="GO" id="GO:0005524">
    <property type="term" value="F:ATP binding"/>
    <property type="evidence" value="ECO:0007669"/>
    <property type="project" value="UniProtKB-UniRule"/>
</dbReference>
<evidence type="ECO:0000256" key="4">
    <source>
        <dbReference type="ARBA" id="ARBA00022803"/>
    </source>
</evidence>
<feature type="transmembrane region" description="Helical" evidence="8">
    <location>
        <begin position="211"/>
        <end position="235"/>
    </location>
</feature>
<evidence type="ECO:0000313" key="10">
    <source>
        <dbReference type="EMBL" id="OQS02236.1"/>
    </source>
</evidence>
<dbReference type="PANTHER" id="PTHR44329:SF214">
    <property type="entry name" value="PROTEIN KINASE DOMAIN-CONTAINING PROTEIN"/>
    <property type="match status" value="1"/>
</dbReference>
<dbReference type="InterPro" id="IPR032675">
    <property type="entry name" value="LRR_dom_sf"/>
</dbReference>
<dbReference type="SMART" id="SM00028">
    <property type="entry name" value="TPR"/>
    <property type="match status" value="2"/>
</dbReference>
<dbReference type="PROSITE" id="PS00108">
    <property type="entry name" value="PROTEIN_KINASE_ST"/>
    <property type="match status" value="1"/>
</dbReference>
<keyword evidence="8" id="KW-1133">Transmembrane helix</keyword>
<keyword evidence="10" id="KW-0418">Kinase</keyword>